<accession>A0A8S2ABU3</accession>
<keyword evidence="1" id="KW-0812">Transmembrane</keyword>
<evidence type="ECO:0000313" key="2">
    <source>
        <dbReference type="EMBL" id="CAE6073305.1"/>
    </source>
</evidence>
<name>A0A8S2ABU3_ARAAE</name>
<keyword evidence="1" id="KW-0472">Membrane</keyword>
<keyword evidence="1" id="KW-1133">Transmembrane helix</keyword>
<feature type="transmembrane region" description="Helical" evidence="1">
    <location>
        <begin position="21"/>
        <end position="40"/>
    </location>
</feature>
<dbReference type="Proteomes" id="UP000682877">
    <property type="component" value="Chromosome 5"/>
</dbReference>
<reference evidence="2" key="1">
    <citation type="submission" date="2021-01" db="EMBL/GenBank/DDBJ databases">
        <authorList>
            <person name="Bezrukov I."/>
        </authorList>
    </citation>
    <scope>NUCLEOTIDE SEQUENCE</scope>
</reference>
<protein>
    <submittedName>
        <fullName evidence="2">Uncharacterized protein</fullName>
    </submittedName>
</protein>
<sequence length="141" mass="16422">MLRLGFSQRFVSDELQFEKLAYPYHVALVATQFCLMQYAARRSGSDIEISKLSFRWVMGILASMMVSPYLMAHVFRGYYKAIGSSFRDYEEMAMVIGFLSLMFFSVNLFGFWGFVFIPVSPPILALVVQFVIMKRRNDMRF</sequence>
<organism evidence="2 3">
    <name type="scientific">Arabidopsis arenosa</name>
    <name type="common">Sand rock-cress</name>
    <name type="synonym">Cardaminopsis arenosa</name>
    <dbReference type="NCBI Taxonomy" id="38785"/>
    <lineage>
        <taxon>Eukaryota</taxon>
        <taxon>Viridiplantae</taxon>
        <taxon>Streptophyta</taxon>
        <taxon>Embryophyta</taxon>
        <taxon>Tracheophyta</taxon>
        <taxon>Spermatophyta</taxon>
        <taxon>Magnoliopsida</taxon>
        <taxon>eudicotyledons</taxon>
        <taxon>Gunneridae</taxon>
        <taxon>Pentapetalae</taxon>
        <taxon>rosids</taxon>
        <taxon>malvids</taxon>
        <taxon>Brassicales</taxon>
        <taxon>Brassicaceae</taxon>
        <taxon>Camelineae</taxon>
        <taxon>Arabidopsis</taxon>
    </lineage>
</organism>
<feature type="transmembrane region" description="Helical" evidence="1">
    <location>
        <begin position="52"/>
        <end position="71"/>
    </location>
</feature>
<proteinExistence type="predicted"/>
<evidence type="ECO:0000313" key="3">
    <source>
        <dbReference type="Proteomes" id="UP000682877"/>
    </source>
</evidence>
<keyword evidence="3" id="KW-1185">Reference proteome</keyword>
<evidence type="ECO:0000256" key="1">
    <source>
        <dbReference type="SAM" id="Phobius"/>
    </source>
</evidence>
<dbReference type="EMBL" id="LR999455">
    <property type="protein sequence ID" value="CAE6073305.1"/>
    <property type="molecule type" value="Genomic_DNA"/>
</dbReference>
<feature type="transmembrane region" description="Helical" evidence="1">
    <location>
        <begin position="115"/>
        <end position="133"/>
    </location>
</feature>
<dbReference type="AlphaFoldDB" id="A0A8S2ABU3"/>
<gene>
    <name evidence="2" type="ORF">AARE701A_LOCUS12323</name>
</gene>